<dbReference type="GO" id="GO:0046872">
    <property type="term" value="F:metal ion binding"/>
    <property type="evidence" value="ECO:0007669"/>
    <property type="project" value="UniProtKB-KW"/>
</dbReference>
<dbReference type="OrthoDB" id="9809485at2"/>
<dbReference type="Proteomes" id="UP000236311">
    <property type="component" value="Unassembled WGS sequence"/>
</dbReference>
<evidence type="ECO:0000256" key="4">
    <source>
        <dbReference type="ARBA" id="ARBA00022730"/>
    </source>
</evidence>
<dbReference type="CDD" id="cd01854">
    <property type="entry name" value="YjeQ_EngC"/>
    <property type="match status" value="1"/>
</dbReference>
<dbReference type="PANTHER" id="PTHR32120">
    <property type="entry name" value="SMALL RIBOSOMAL SUBUNIT BIOGENESIS GTPASE RSGA"/>
    <property type="match status" value="1"/>
</dbReference>
<dbReference type="Pfam" id="PF03193">
    <property type="entry name" value="RsgA_GTPase"/>
    <property type="match status" value="1"/>
</dbReference>
<dbReference type="GO" id="GO:0019843">
    <property type="term" value="F:rRNA binding"/>
    <property type="evidence" value="ECO:0007669"/>
    <property type="project" value="UniProtKB-KW"/>
</dbReference>
<dbReference type="NCBIfam" id="TIGR00157">
    <property type="entry name" value="ribosome small subunit-dependent GTPase A"/>
    <property type="match status" value="1"/>
</dbReference>
<evidence type="ECO:0000313" key="14">
    <source>
        <dbReference type="Proteomes" id="UP000236311"/>
    </source>
</evidence>
<name>A0A2K4ZN34_9FIRM</name>
<keyword evidence="2 10" id="KW-0690">Ribosome biogenesis</keyword>
<comment type="function">
    <text evidence="10">One of several proteins that assist in the late maturation steps of the functional core of the 30S ribosomal subunit. Helps release RbfA from mature subunits. May play a role in the assembly of ribosomal proteins into the subunit. Circularly permuted GTPase that catalyzes slow GTP hydrolysis, GTPase activity is stimulated by the 30S ribosomal subunit.</text>
</comment>
<accession>A0A2K4ZN34</accession>
<keyword evidence="7 10" id="KW-0862">Zinc</keyword>
<dbReference type="CDD" id="cd04466">
    <property type="entry name" value="S1_YloQ_GTPase"/>
    <property type="match status" value="1"/>
</dbReference>
<reference evidence="13 14" key="1">
    <citation type="submission" date="2018-01" db="EMBL/GenBank/DDBJ databases">
        <authorList>
            <person name="Gaut B.S."/>
            <person name="Morton B.R."/>
            <person name="Clegg M.T."/>
            <person name="Duvall M.R."/>
        </authorList>
    </citation>
    <scope>NUCLEOTIDE SEQUENCE [LARGE SCALE GENOMIC DNA]</scope>
    <source>
        <strain evidence="13">GP69</strain>
    </source>
</reference>
<dbReference type="GO" id="GO:0003924">
    <property type="term" value="F:GTPase activity"/>
    <property type="evidence" value="ECO:0007669"/>
    <property type="project" value="UniProtKB-UniRule"/>
</dbReference>
<comment type="similarity">
    <text evidence="10">Belongs to the TRAFAC class YlqF/YawG GTPase family. RsgA subfamily.</text>
</comment>
<dbReference type="EC" id="3.6.1.-" evidence="10"/>
<evidence type="ECO:0000256" key="10">
    <source>
        <dbReference type="HAMAP-Rule" id="MF_01820"/>
    </source>
</evidence>
<feature type="binding site" evidence="10">
    <location>
        <position position="258"/>
    </location>
    <ligand>
        <name>Zn(2+)</name>
        <dbReference type="ChEBI" id="CHEBI:29105"/>
    </ligand>
</feature>
<dbReference type="InterPro" id="IPR004881">
    <property type="entry name" value="Ribosome_biogen_GTPase_RsgA"/>
</dbReference>
<keyword evidence="14" id="KW-1185">Reference proteome</keyword>
<keyword evidence="4 10" id="KW-0699">rRNA-binding</keyword>
<feature type="binding site" evidence="10">
    <location>
        <begin position="171"/>
        <end position="179"/>
    </location>
    <ligand>
        <name>GTP</name>
        <dbReference type="ChEBI" id="CHEBI:37565"/>
    </ligand>
</feature>
<evidence type="ECO:0000259" key="12">
    <source>
        <dbReference type="PROSITE" id="PS51721"/>
    </source>
</evidence>
<dbReference type="Gene3D" id="1.10.40.50">
    <property type="entry name" value="Probable gtpase engc, domain 3"/>
    <property type="match status" value="1"/>
</dbReference>
<sequence length="303" mass="34395">MRGRIVKGIGGFYYVKVVSDAEGPESETYECKAKGIFRKDNRKPLVGDEVIVDVLDREKRLGNVRELLPRHSELIRPAVANADQAVVIFSIVKPRPNFNLLDRFLIMMEQQGVDCIICFSKEDLDENGEGGKYRQIYENCGYRTLTISAKYKKGIRELRELLSGRITVAAGPSGVGKSSLINCLQSEIVMEIGEISTKIERGKHTTRHSELIDIGENTYILDTPGFSSLGLFELEKEQLAGYYHEFDSCEKFCKFGGCSHINEQNCGVKEALAKNLISEIRYENYRLLYEELDKVRYRGGRRN</sequence>
<keyword evidence="3 10" id="KW-0479">Metal-binding</keyword>
<dbReference type="PROSITE" id="PS51721">
    <property type="entry name" value="G_CP"/>
    <property type="match status" value="1"/>
</dbReference>
<dbReference type="Gene3D" id="2.40.50.140">
    <property type="entry name" value="Nucleic acid-binding proteins"/>
    <property type="match status" value="1"/>
</dbReference>
<evidence type="ECO:0000256" key="5">
    <source>
        <dbReference type="ARBA" id="ARBA00022741"/>
    </source>
</evidence>
<evidence type="ECO:0000256" key="6">
    <source>
        <dbReference type="ARBA" id="ARBA00022801"/>
    </source>
</evidence>
<protein>
    <recommendedName>
        <fullName evidence="10">Small ribosomal subunit biogenesis GTPase RsgA</fullName>
        <ecNumber evidence="10">3.6.1.-</ecNumber>
    </recommendedName>
</protein>
<dbReference type="RefSeq" id="WP_103241911.1">
    <property type="nucleotide sequence ID" value="NZ_JANJZD010000036.1"/>
</dbReference>
<dbReference type="InterPro" id="IPR012340">
    <property type="entry name" value="NA-bd_OB-fold"/>
</dbReference>
<keyword evidence="9 10" id="KW-0342">GTP-binding</keyword>
<dbReference type="PROSITE" id="PS50936">
    <property type="entry name" value="ENGC_GTPASE"/>
    <property type="match status" value="1"/>
</dbReference>
<feature type="domain" description="EngC GTPase" evidence="11">
    <location>
        <begin position="80"/>
        <end position="227"/>
    </location>
</feature>
<dbReference type="Pfam" id="PF16745">
    <property type="entry name" value="RsgA_N"/>
    <property type="match status" value="1"/>
</dbReference>
<evidence type="ECO:0000256" key="3">
    <source>
        <dbReference type="ARBA" id="ARBA00022723"/>
    </source>
</evidence>
<evidence type="ECO:0000256" key="2">
    <source>
        <dbReference type="ARBA" id="ARBA00022517"/>
    </source>
</evidence>
<dbReference type="HAMAP" id="MF_01820">
    <property type="entry name" value="GTPase_RsgA"/>
    <property type="match status" value="1"/>
</dbReference>
<dbReference type="InterPro" id="IPR027417">
    <property type="entry name" value="P-loop_NTPase"/>
</dbReference>
<dbReference type="GO" id="GO:0005737">
    <property type="term" value="C:cytoplasm"/>
    <property type="evidence" value="ECO:0007669"/>
    <property type="project" value="UniProtKB-SubCell"/>
</dbReference>
<proteinExistence type="inferred from homology"/>
<comment type="subcellular location">
    <subcellularLocation>
        <location evidence="10">Cytoplasm</location>
    </subcellularLocation>
</comment>
<dbReference type="InterPro" id="IPR031944">
    <property type="entry name" value="RsgA_N"/>
</dbReference>
<keyword evidence="1 10" id="KW-0963">Cytoplasm</keyword>
<comment type="subunit">
    <text evidence="10">Monomer. Associates with 30S ribosomal subunit, binds 16S rRNA.</text>
</comment>
<dbReference type="SUPFAM" id="SSF52540">
    <property type="entry name" value="P-loop containing nucleoside triphosphate hydrolases"/>
    <property type="match status" value="1"/>
</dbReference>
<evidence type="ECO:0000313" key="13">
    <source>
        <dbReference type="EMBL" id="SOY31903.1"/>
    </source>
</evidence>
<keyword evidence="5 10" id="KW-0547">Nucleotide-binding</keyword>
<feature type="binding site" evidence="10">
    <location>
        <begin position="120"/>
        <end position="123"/>
    </location>
    <ligand>
        <name>GTP</name>
        <dbReference type="ChEBI" id="CHEBI:37565"/>
    </ligand>
</feature>
<evidence type="ECO:0000256" key="9">
    <source>
        <dbReference type="ARBA" id="ARBA00023134"/>
    </source>
</evidence>
<dbReference type="GO" id="GO:0042274">
    <property type="term" value="P:ribosomal small subunit biogenesis"/>
    <property type="evidence" value="ECO:0007669"/>
    <property type="project" value="UniProtKB-UniRule"/>
</dbReference>
<evidence type="ECO:0000256" key="7">
    <source>
        <dbReference type="ARBA" id="ARBA00022833"/>
    </source>
</evidence>
<feature type="domain" description="CP-type G" evidence="12">
    <location>
        <begin position="71"/>
        <end position="229"/>
    </location>
</feature>
<keyword evidence="6 10" id="KW-0378">Hydrolase</keyword>
<keyword evidence="8 10" id="KW-0694">RNA-binding</keyword>
<dbReference type="SUPFAM" id="SSF50249">
    <property type="entry name" value="Nucleic acid-binding proteins"/>
    <property type="match status" value="1"/>
</dbReference>
<dbReference type="AlphaFoldDB" id="A0A2K4ZN34"/>
<comment type="cofactor">
    <cofactor evidence="10">
        <name>Zn(2+)</name>
        <dbReference type="ChEBI" id="CHEBI:29105"/>
    </cofactor>
    <text evidence="10">Binds 1 zinc ion per subunit.</text>
</comment>
<evidence type="ECO:0000256" key="8">
    <source>
        <dbReference type="ARBA" id="ARBA00022884"/>
    </source>
</evidence>
<feature type="binding site" evidence="10">
    <location>
        <position position="260"/>
    </location>
    <ligand>
        <name>Zn(2+)</name>
        <dbReference type="ChEBI" id="CHEBI:29105"/>
    </ligand>
</feature>
<feature type="binding site" evidence="10">
    <location>
        <position position="266"/>
    </location>
    <ligand>
        <name>Zn(2+)</name>
        <dbReference type="ChEBI" id="CHEBI:29105"/>
    </ligand>
</feature>
<dbReference type="PANTHER" id="PTHR32120:SF11">
    <property type="entry name" value="SMALL RIBOSOMAL SUBUNIT BIOGENESIS GTPASE RSGA 1, MITOCHONDRIAL-RELATED"/>
    <property type="match status" value="1"/>
</dbReference>
<dbReference type="EMBL" id="OFSM01000034">
    <property type="protein sequence ID" value="SOY31903.1"/>
    <property type="molecule type" value="Genomic_DNA"/>
</dbReference>
<dbReference type="Gene3D" id="3.40.50.300">
    <property type="entry name" value="P-loop containing nucleotide triphosphate hydrolases"/>
    <property type="match status" value="1"/>
</dbReference>
<dbReference type="InterPro" id="IPR030378">
    <property type="entry name" value="G_CP_dom"/>
</dbReference>
<evidence type="ECO:0000259" key="11">
    <source>
        <dbReference type="PROSITE" id="PS50936"/>
    </source>
</evidence>
<dbReference type="GO" id="GO:0005525">
    <property type="term" value="F:GTP binding"/>
    <property type="evidence" value="ECO:0007669"/>
    <property type="project" value="UniProtKB-UniRule"/>
</dbReference>
<evidence type="ECO:0000256" key="1">
    <source>
        <dbReference type="ARBA" id="ARBA00022490"/>
    </source>
</evidence>
<feature type="binding site" evidence="10">
    <location>
        <position position="253"/>
    </location>
    <ligand>
        <name>Zn(2+)</name>
        <dbReference type="ChEBI" id="CHEBI:29105"/>
    </ligand>
</feature>
<dbReference type="InterPro" id="IPR010914">
    <property type="entry name" value="RsgA_GTPase_dom"/>
</dbReference>
<gene>
    <name evidence="10 13" type="primary">rsgA</name>
    <name evidence="13" type="ORF">AMURIS_04652</name>
</gene>
<organism evidence="13 14">
    <name type="scientific">Acetatifactor muris</name>
    <dbReference type="NCBI Taxonomy" id="879566"/>
    <lineage>
        <taxon>Bacteria</taxon>
        <taxon>Bacillati</taxon>
        <taxon>Bacillota</taxon>
        <taxon>Clostridia</taxon>
        <taxon>Lachnospirales</taxon>
        <taxon>Lachnospiraceae</taxon>
        <taxon>Acetatifactor</taxon>
    </lineage>
</organism>